<comment type="subcellular location">
    <subcellularLocation>
        <location evidence="2">Cell outer membrane</location>
        <topology evidence="2">Peripheral membrane protein</topology>
    </subcellularLocation>
</comment>
<dbReference type="SUPFAM" id="SSF56954">
    <property type="entry name" value="Outer membrane efflux proteins (OEP)"/>
    <property type="match status" value="1"/>
</dbReference>
<reference evidence="4 5" key="1">
    <citation type="submission" date="2018-08" db="EMBL/GenBank/DDBJ databases">
        <title>Mountain-cultivated ginseng endophyte, Burkholderia stabilis and its activity against ginseng root rot disease.</title>
        <authorList>
            <person name="Tapan Kumar M."/>
            <person name="Bae H."/>
            <person name="Shanmugam G."/>
            <person name="Jeon J."/>
        </authorList>
    </citation>
    <scope>NUCLEOTIDE SEQUENCE [LARGE SCALE GENOMIC DNA]</scope>
    <source>
        <strain evidence="4 5">EB159</strain>
    </source>
</reference>
<dbReference type="RefSeq" id="WP_129514249.1">
    <property type="nucleotide sequence ID" value="NZ_QWEX01000001.1"/>
</dbReference>
<dbReference type="Pfam" id="PF02321">
    <property type="entry name" value="OEP"/>
    <property type="match status" value="2"/>
</dbReference>
<dbReference type="GO" id="GO:0015562">
    <property type="term" value="F:efflux transmembrane transporter activity"/>
    <property type="evidence" value="ECO:0007669"/>
    <property type="project" value="InterPro"/>
</dbReference>
<dbReference type="PANTHER" id="PTHR30203">
    <property type="entry name" value="OUTER MEMBRANE CATION EFFLUX PROTEIN"/>
    <property type="match status" value="1"/>
</dbReference>
<dbReference type="Gene3D" id="1.20.1600.10">
    <property type="entry name" value="Outer membrane efflux proteins (OEP)"/>
    <property type="match status" value="1"/>
</dbReference>
<dbReference type="PANTHER" id="PTHR30203:SF29">
    <property type="entry name" value="PROTEIN CYAE"/>
    <property type="match status" value="1"/>
</dbReference>
<organism evidence="4 5">
    <name type="scientific">Burkholderia stabilis</name>
    <dbReference type="NCBI Taxonomy" id="95485"/>
    <lineage>
        <taxon>Bacteria</taxon>
        <taxon>Pseudomonadati</taxon>
        <taxon>Pseudomonadota</taxon>
        <taxon>Betaproteobacteria</taxon>
        <taxon>Burkholderiales</taxon>
        <taxon>Burkholderiaceae</taxon>
        <taxon>Burkholderia</taxon>
        <taxon>Burkholderia cepacia complex</taxon>
    </lineage>
</organism>
<keyword evidence="3" id="KW-0732">Signal</keyword>
<dbReference type="EMBL" id="QWEX01000001">
    <property type="protein sequence ID" value="RXV73472.1"/>
    <property type="molecule type" value="Genomic_DNA"/>
</dbReference>
<evidence type="ECO:0000313" key="5">
    <source>
        <dbReference type="Proteomes" id="UP000289650"/>
    </source>
</evidence>
<dbReference type="InterPro" id="IPR010131">
    <property type="entry name" value="MdtP/NodT-like"/>
</dbReference>
<evidence type="ECO:0000256" key="1">
    <source>
        <dbReference type="ARBA" id="ARBA00007613"/>
    </source>
</evidence>
<proteinExistence type="inferred from homology"/>
<dbReference type="Proteomes" id="UP000289650">
    <property type="component" value="Unassembled WGS sequence"/>
</dbReference>
<feature type="chain" id="PRO_5020863184" description="Protein CyaE" evidence="3">
    <location>
        <begin position="27"/>
        <end position="484"/>
    </location>
</feature>
<keyword evidence="2" id="KW-0204">Cytolysis</keyword>
<protein>
    <recommendedName>
        <fullName evidence="2">Protein CyaE</fullName>
    </recommendedName>
</protein>
<dbReference type="GO" id="GO:0009279">
    <property type="term" value="C:cell outer membrane"/>
    <property type="evidence" value="ECO:0007669"/>
    <property type="project" value="UniProtKB-SubCell"/>
</dbReference>
<dbReference type="InterPro" id="IPR028351">
    <property type="entry name" value="CyaE"/>
</dbReference>
<comment type="similarity">
    <text evidence="1 2">Belongs to the outer membrane factor (OMF) (TC 1.B.17) family.</text>
</comment>
<comment type="caution">
    <text evidence="4">The sequence shown here is derived from an EMBL/GenBank/DDBJ whole genome shotgun (WGS) entry which is preliminary data.</text>
</comment>
<feature type="signal peptide" evidence="3">
    <location>
        <begin position="1"/>
        <end position="26"/>
    </location>
</feature>
<keyword evidence="2" id="KW-0354">Hemolysis</keyword>
<keyword evidence="2" id="KW-0813">Transport</keyword>
<gene>
    <name evidence="4" type="ORF">D1006_14800</name>
</gene>
<name>A0A4Q2ASA9_9BURK</name>
<dbReference type="PIRSF" id="PIRSF001892">
    <property type="entry name" value="CyaE"/>
    <property type="match status" value="1"/>
</dbReference>
<comment type="function">
    <text evidence="2">CyaE is necessary for transport of calmodulin-sensitive adenylate cyclase-hemolysin (cyclolysin).</text>
</comment>
<dbReference type="AlphaFoldDB" id="A0A4Q2ASA9"/>
<keyword evidence="2" id="KW-0998">Cell outer membrane</keyword>
<dbReference type="InterPro" id="IPR003423">
    <property type="entry name" value="OMP_efflux"/>
</dbReference>
<dbReference type="OrthoDB" id="8553524at2"/>
<sequence>MSVKPSTWLLIAAIGVMSVNSPTVLAFDPLQAEQSIPVSAAGDMVPARSTCEFGPLSHPLTLEDAVERALCRNPKTREAWADVKAQAAAVGVARAAYLPTITGNWQGVRDSSVTDITDHPALSSNYSATVRSEGVSLNWLLYDFGGREAALKNASSLLKAAQATRNATLQSTFATVAKDYYAAQAAHAAFDAAREIEAMTRQSATAAQAKVDKGVAPITDALQAQSQHEQALLNLAKARSDAQSTIGALAVDMGYDPYAVTDVPAVTDTVIPGKTFTESLARLIAEVKRTHPSVVAAQAQYDAAMAKIAQTRAQGLPSLNLVGKYNRDNQPQSLGLGLPTYPSTGHDAYIGIQVTIPIFEGFGRHYQIDQARAEAERQQDALEEARNKVAVDVWDSYYALEAASESASHSSTLLTIAQQAYVAAEHRYNLGVGNILELLNTQTTLANAKERRIQTLTDWDNARIDLASKLGRLDLSSIAPLGTP</sequence>
<evidence type="ECO:0000256" key="3">
    <source>
        <dbReference type="SAM" id="SignalP"/>
    </source>
</evidence>
<keyword evidence="2" id="KW-0472">Membrane</keyword>
<dbReference type="GO" id="GO:0031640">
    <property type="term" value="P:killing of cells of another organism"/>
    <property type="evidence" value="ECO:0007669"/>
    <property type="project" value="UniProtKB-KW"/>
</dbReference>
<evidence type="ECO:0000256" key="2">
    <source>
        <dbReference type="PIRNR" id="PIRNR001892"/>
    </source>
</evidence>
<evidence type="ECO:0000313" key="4">
    <source>
        <dbReference type="EMBL" id="RXV73472.1"/>
    </source>
</evidence>
<accession>A0A4Q2ASA9</accession>